<sequence length="207" mass="22302">MSDDEFPGRGTSSNLYNIDLNSNSNFITTDQVDRMELNADLQSKGVMLEGVTGAYTLYVDKLDCRELERNLSINQLKVMINEWKSGPAREESAVEIITDAVGPLNNEGVSSSDIAGLVGEGMRAQDKWVGDPGREIVKPYVACGDSPMVVFAVNTLNANLVGSVHKSDTLKSHVASVESPVIDFGVIPLQDKIVEMNSCEHVVVGGA</sequence>
<accession>A0AAN9P5W6</accession>
<evidence type="ECO:0000313" key="1">
    <source>
        <dbReference type="EMBL" id="KAK7286520.1"/>
    </source>
</evidence>
<protein>
    <submittedName>
        <fullName evidence="1">Uncharacterized protein</fullName>
    </submittedName>
</protein>
<evidence type="ECO:0000313" key="2">
    <source>
        <dbReference type="Proteomes" id="UP001359559"/>
    </source>
</evidence>
<reference evidence="1 2" key="1">
    <citation type="submission" date="2024-01" db="EMBL/GenBank/DDBJ databases">
        <title>The genomes of 5 underutilized Papilionoideae crops provide insights into root nodulation and disease resistance.</title>
        <authorList>
            <person name="Yuan L."/>
        </authorList>
    </citation>
    <scope>NUCLEOTIDE SEQUENCE [LARGE SCALE GENOMIC DNA]</scope>
    <source>
        <strain evidence="1">LY-2023</strain>
        <tissue evidence="1">Leaf</tissue>
    </source>
</reference>
<dbReference type="Proteomes" id="UP001359559">
    <property type="component" value="Unassembled WGS sequence"/>
</dbReference>
<keyword evidence="2" id="KW-1185">Reference proteome</keyword>
<gene>
    <name evidence="1" type="ORF">RJT34_21573</name>
</gene>
<dbReference type="EMBL" id="JAYKXN010000005">
    <property type="protein sequence ID" value="KAK7286520.1"/>
    <property type="molecule type" value="Genomic_DNA"/>
</dbReference>
<dbReference type="AlphaFoldDB" id="A0AAN9P5W6"/>
<organism evidence="1 2">
    <name type="scientific">Clitoria ternatea</name>
    <name type="common">Butterfly pea</name>
    <dbReference type="NCBI Taxonomy" id="43366"/>
    <lineage>
        <taxon>Eukaryota</taxon>
        <taxon>Viridiplantae</taxon>
        <taxon>Streptophyta</taxon>
        <taxon>Embryophyta</taxon>
        <taxon>Tracheophyta</taxon>
        <taxon>Spermatophyta</taxon>
        <taxon>Magnoliopsida</taxon>
        <taxon>eudicotyledons</taxon>
        <taxon>Gunneridae</taxon>
        <taxon>Pentapetalae</taxon>
        <taxon>rosids</taxon>
        <taxon>fabids</taxon>
        <taxon>Fabales</taxon>
        <taxon>Fabaceae</taxon>
        <taxon>Papilionoideae</taxon>
        <taxon>50 kb inversion clade</taxon>
        <taxon>NPAAA clade</taxon>
        <taxon>indigoferoid/millettioid clade</taxon>
        <taxon>Phaseoleae</taxon>
        <taxon>Clitoria</taxon>
    </lineage>
</organism>
<comment type="caution">
    <text evidence="1">The sequence shown here is derived from an EMBL/GenBank/DDBJ whole genome shotgun (WGS) entry which is preliminary data.</text>
</comment>
<proteinExistence type="predicted"/>
<name>A0AAN9P5W6_CLITE</name>